<dbReference type="Proteomes" id="UP001597400">
    <property type="component" value="Unassembled WGS sequence"/>
</dbReference>
<keyword evidence="2" id="KW-1185">Reference proteome</keyword>
<sequence>MSSAPTPTPDISGLVLYVGQDRAGHWLVQDNNSRIEGRFTCYASALSFAEAERDIYHATVKITNRPLVPLISFGPAGPGEYALPRAA</sequence>
<evidence type="ECO:0008006" key="3">
    <source>
        <dbReference type="Google" id="ProtNLM"/>
    </source>
</evidence>
<evidence type="ECO:0000313" key="2">
    <source>
        <dbReference type="Proteomes" id="UP001597400"/>
    </source>
</evidence>
<comment type="caution">
    <text evidence="1">The sequence shown here is derived from an EMBL/GenBank/DDBJ whole genome shotgun (WGS) entry which is preliminary data.</text>
</comment>
<organism evidence="1 2">
    <name type="scientific">Sphingomonas arantia</name>
    <dbReference type="NCBI Taxonomy" id="1460676"/>
    <lineage>
        <taxon>Bacteria</taxon>
        <taxon>Pseudomonadati</taxon>
        <taxon>Pseudomonadota</taxon>
        <taxon>Alphaproteobacteria</taxon>
        <taxon>Sphingomonadales</taxon>
        <taxon>Sphingomonadaceae</taxon>
        <taxon>Sphingomonas</taxon>
    </lineage>
</organism>
<proteinExistence type="predicted"/>
<evidence type="ECO:0000313" key="1">
    <source>
        <dbReference type="EMBL" id="MFD1952187.1"/>
    </source>
</evidence>
<reference evidence="2" key="1">
    <citation type="journal article" date="2019" name="Int. J. Syst. Evol. Microbiol.">
        <title>The Global Catalogue of Microorganisms (GCM) 10K type strain sequencing project: providing services to taxonomists for standard genome sequencing and annotation.</title>
        <authorList>
            <consortium name="The Broad Institute Genomics Platform"/>
            <consortium name="The Broad Institute Genome Sequencing Center for Infectious Disease"/>
            <person name="Wu L."/>
            <person name="Ma J."/>
        </authorList>
    </citation>
    <scope>NUCLEOTIDE SEQUENCE [LARGE SCALE GENOMIC DNA]</scope>
    <source>
        <strain evidence="2">CGMCC 1.12702</strain>
    </source>
</reference>
<gene>
    <name evidence="1" type="ORF">ACFSGX_15540</name>
</gene>
<protein>
    <recommendedName>
        <fullName evidence="3">DUF2188 domain-containing protein</fullName>
    </recommendedName>
</protein>
<accession>A0ABW4TZR7</accession>
<name>A0ABW4TZR7_9SPHN</name>
<dbReference type="EMBL" id="JBHUGS010000005">
    <property type="protein sequence ID" value="MFD1952187.1"/>
    <property type="molecule type" value="Genomic_DNA"/>
</dbReference>
<dbReference type="RefSeq" id="WP_380931242.1">
    <property type="nucleotide sequence ID" value="NZ_JBHUGS010000005.1"/>
</dbReference>